<dbReference type="NCBIfam" id="TIGR00019">
    <property type="entry name" value="prfA"/>
    <property type="match status" value="1"/>
</dbReference>
<comment type="similarity">
    <text evidence="1">Belongs to the prokaryotic/mitochondrial release factor family.</text>
</comment>
<dbReference type="InterPro" id="IPR050057">
    <property type="entry name" value="Prokaryotic/Mito_RF"/>
</dbReference>
<evidence type="ECO:0000256" key="1">
    <source>
        <dbReference type="ARBA" id="ARBA00010835"/>
    </source>
</evidence>
<protein>
    <submittedName>
        <fullName evidence="5">Unannotated protein</fullName>
    </submittedName>
</protein>
<dbReference type="InterPro" id="IPR005139">
    <property type="entry name" value="PCRF"/>
</dbReference>
<dbReference type="SMART" id="SM00937">
    <property type="entry name" value="PCRF"/>
    <property type="match status" value="1"/>
</dbReference>
<dbReference type="SUPFAM" id="SSF75620">
    <property type="entry name" value="Release factor"/>
    <property type="match status" value="1"/>
</dbReference>
<dbReference type="FunFam" id="3.30.160.20:FF:000004">
    <property type="entry name" value="Peptide chain release factor 1"/>
    <property type="match status" value="1"/>
</dbReference>
<dbReference type="Gene3D" id="3.30.160.20">
    <property type="match status" value="1"/>
</dbReference>
<dbReference type="InterPro" id="IPR000352">
    <property type="entry name" value="Pep_chain_release_fac_I"/>
</dbReference>
<proteinExistence type="inferred from homology"/>
<dbReference type="EMBL" id="CAFBPQ010000035">
    <property type="protein sequence ID" value="CAB5027986.1"/>
    <property type="molecule type" value="Genomic_DNA"/>
</dbReference>
<evidence type="ECO:0000256" key="2">
    <source>
        <dbReference type="ARBA" id="ARBA00022481"/>
    </source>
</evidence>
<organism evidence="5">
    <name type="scientific">freshwater metagenome</name>
    <dbReference type="NCBI Taxonomy" id="449393"/>
    <lineage>
        <taxon>unclassified sequences</taxon>
        <taxon>metagenomes</taxon>
        <taxon>ecological metagenomes</taxon>
    </lineage>
</organism>
<evidence type="ECO:0000313" key="5">
    <source>
        <dbReference type="EMBL" id="CAB4734455.1"/>
    </source>
</evidence>
<dbReference type="AlphaFoldDB" id="A0A6J6SII2"/>
<evidence type="ECO:0000259" key="4">
    <source>
        <dbReference type="PROSITE" id="PS00745"/>
    </source>
</evidence>
<dbReference type="PROSITE" id="PS00745">
    <property type="entry name" value="RF_PROK_I"/>
    <property type="match status" value="1"/>
</dbReference>
<keyword evidence="2" id="KW-0488">Methylation</keyword>
<evidence type="ECO:0000313" key="7">
    <source>
        <dbReference type="EMBL" id="CAB4977818.1"/>
    </source>
</evidence>
<evidence type="ECO:0000313" key="6">
    <source>
        <dbReference type="EMBL" id="CAB4910549.1"/>
    </source>
</evidence>
<dbReference type="Gene3D" id="6.10.140.1950">
    <property type="match status" value="1"/>
</dbReference>
<dbReference type="FunFam" id="3.30.70.1660:FF:000002">
    <property type="entry name" value="Peptide chain release factor 1"/>
    <property type="match status" value="1"/>
</dbReference>
<dbReference type="HAMAP" id="MF_00093">
    <property type="entry name" value="Rel_fac_1"/>
    <property type="match status" value="1"/>
</dbReference>
<dbReference type="PANTHER" id="PTHR43804:SF7">
    <property type="entry name" value="LD18447P"/>
    <property type="match status" value="1"/>
</dbReference>
<dbReference type="Pfam" id="PF03462">
    <property type="entry name" value="PCRF"/>
    <property type="match status" value="1"/>
</dbReference>
<feature type="domain" description="Prokaryotic-type class I peptide chain release factors" evidence="4">
    <location>
        <begin position="226"/>
        <end position="242"/>
    </location>
</feature>
<name>A0A6J6SII2_9ZZZZ</name>
<dbReference type="PANTHER" id="PTHR43804">
    <property type="entry name" value="LD18447P"/>
    <property type="match status" value="1"/>
</dbReference>
<accession>A0A6J6SII2</accession>
<dbReference type="InterPro" id="IPR004373">
    <property type="entry name" value="RF-1"/>
</dbReference>
<dbReference type="GO" id="GO:0005737">
    <property type="term" value="C:cytoplasm"/>
    <property type="evidence" value="ECO:0007669"/>
    <property type="project" value="UniProtKB-ARBA"/>
</dbReference>
<dbReference type="EMBL" id="CAEZYK010000118">
    <property type="protein sequence ID" value="CAB4734455.1"/>
    <property type="molecule type" value="Genomic_DNA"/>
</dbReference>
<evidence type="ECO:0000313" key="8">
    <source>
        <dbReference type="EMBL" id="CAB5027986.1"/>
    </source>
</evidence>
<reference evidence="5" key="1">
    <citation type="submission" date="2020-05" db="EMBL/GenBank/DDBJ databases">
        <authorList>
            <person name="Chiriac C."/>
            <person name="Salcher M."/>
            <person name="Ghai R."/>
            <person name="Kavagutti S V."/>
        </authorList>
    </citation>
    <scope>NUCLEOTIDE SEQUENCE</scope>
</reference>
<evidence type="ECO:0000256" key="3">
    <source>
        <dbReference type="ARBA" id="ARBA00022917"/>
    </source>
</evidence>
<dbReference type="Gene3D" id="3.30.70.1660">
    <property type="match status" value="1"/>
</dbReference>
<dbReference type="NCBIfam" id="NF001859">
    <property type="entry name" value="PRK00591.1"/>
    <property type="match status" value="1"/>
</dbReference>
<dbReference type="GO" id="GO:0016149">
    <property type="term" value="F:translation release factor activity, codon specific"/>
    <property type="evidence" value="ECO:0007669"/>
    <property type="project" value="InterPro"/>
</dbReference>
<keyword evidence="3" id="KW-0648">Protein biosynthesis</keyword>
<dbReference type="InterPro" id="IPR045853">
    <property type="entry name" value="Pep_chain_release_fac_I_sf"/>
</dbReference>
<dbReference type="EMBL" id="CAFBOF010000017">
    <property type="protein sequence ID" value="CAB4977818.1"/>
    <property type="molecule type" value="Genomic_DNA"/>
</dbReference>
<dbReference type="EMBL" id="CAFBMM010000056">
    <property type="protein sequence ID" value="CAB4910549.1"/>
    <property type="molecule type" value="Genomic_DNA"/>
</dbReference>
<dbReference type="Pfam" id="PF00472">
    <property type="entry name" value="RF-1"/>
    <property type="match status" value="1"/>
</dbReference>
<sequence>MFEHLADQVVEFEDIEARLPDIYSAGDQEAARDANRRYAELKPLVDAYRDLVRVEREIIDASELLDQEKDSEMREFFATEIREKETDRTDIESLLRELLIPRDPDDGRNVILEIRGTEGGEESNLWAGSLAEMYQGLAKRRGWKTEVLSSQASDMGGFREITLVVKGSDAWARLKYEAGPHRVQRVPVTESQGRVHTSAATVSVLPEAEEVDINIDPNDLEIDVFRSSGPGGQSVNTTDSAVRITYLPTGLVVTCQDEKSQLQNKDKALRILRSRLLEEERLRKESEMSSARRAQIKSGGRSDKIRTYNFKENRVTDHRVGVTLHALEQVLAGESQLDEIVDALVAAERAEQLGES</sequence>
<gene>
    <name evidence="5" type="ORF">UFOPK2683_01491</name>
    <name evidence="6" type="ORF">UFOPK3605_01076</name>
    <name evidence="7" type="ORF">UFOPK3897_00920</name>
    <name evidence="8" type="ORF">UFOPK4121_01099</name>
</gene>